<protein>
    <submittedName>
        <fullName evidence="1">Uncharacterized protein</fullName>
    </submittedName>
</protein>
<dbReference type="Proteomes" id="UP000708148">
    <property type="component" value="Unassembled WGS sequence"/>
</dbReference>
<sequence length="108" mass="12524">MAVCKAKKQREEKRHKRLLESLTEQMQKGDVKVNVASLTAREVESLGSHLRKGASDIHSLHLLCEERPLPCPWMGECEISPQQISDHGKYVQDVCLRKLSRRQYLWLE</sequence>
<keyword evidence="2" id="KW-1185">Reference proteome</keyword>
<gene>
    <name evidence="1" type="ORF">OSTQU699_LOCUS7419</name>
</gene>
<comment type="caution">
    <text evidence="1">The sequence shown here is derived from an EMBL/GenBank/DDBJ whole genome shotgun (WGS) entry which is preliminary data.</text>
</comment>
<reference evidence="1" key="1">
    <citation type="submission" date="2020-12" db="EMBL/GenBank/DDBJ databases">
        <authorList>
            <person name="Iha C."/>
        </authorList>
    </citation>
    <scope>NUCLEOTIDE SEQUENCE</scope>
</reference>
<evidence type="ECO:0000313" key="1">
    <source>
        <dbReference type="EMBL" id="CAD7702062.1"/>
    </source>
</evidence>
<organism evidence="1 2">
    <name type="scientific">Ostreobium quekettii</name>
    <dbReference type="NCBI Taxonomy" id="121088"/>
    <lineage>
        <taxon>Eukaryota</taxon>
        <taxon>Viridiplantae</taxon>
        <taxon>Chlorophyta</taxon>
        <taxon>core chlorophytes</taxon>
        <taxon>Ulvophyceae</taxon>
        <taxon>TCBD clade</taxon>
        <taxon>Bryopsidales</taxon>
        <taxon>Ostreobineae</taxon>
        <taxon>Ostreobiaceae</taxon>
        <taxon>Ostreobium</taxon>
    </lineage>
</organism>
<dbReference type="EMBL" id="CAJHUC010001697">
    <property type="protein sequence ID" value="CAD7702062.1"/>
    <property type="molecule type" value="Genomic_DNA"/>
</dbReference>
<evidence type="ECO:0000313" key="2">
    <source>
        <dbReference type="Proteomes" id="UP000708148"/>
    </source>
</evidence>
<proteinExistence type="predicted"/>
<accession>A0A8S1J4P1</accession>
<name>A0A8S1J4P1_9CHLO</name>
<dbReference type="AlphaFoldDB" id="A0A8S1J4P1"/>